<dbReference type="EMBL" id="NJES01000027">
    <property type="protein sequence ID" value="PHH80043.1"/>
    <property type="molecule type" value="Genomic_DNA"/>
</dbReference>
<proteinExistence type="predicted"/>
<accession>A0A2C5ZJK5</accession>
<keyword evidence="2" id="KW-1185">Reference proteome</keyword>
<evidence type="ECO:0000313" key="1">
    <source>
        <dbReference type="EMBL" id="PHH80043.1"/>
    </source>
</evidence>
<gene>
    <name evidence="1" type="ORF">CDD80_3032</name>
</gene>
<comment type="caution">
    <text evidence="1">The sequence shown here is derived from an EMBL/GenBank/DDBJ whole genome shotgun (WGS) entry which is preliminary data.</text>
</comment>
<name>A0A2C5ZJK5_9HYPO</name>
<evidence type="ECO:0000313" key="2">
    <source>
        <dbReference type="Proteomes" id="UP000226431"/>
    </source>
</evidence>
<dbReference type="Proteomes" id="UP000226431">
    <property type="component" value="Unassembled WGS sequence"/>
</dbReference>
<sequence length="280" mass="31493">MDHDQAVLPGKASSASVSSTRPTMGAFVSTAKTMDPVLGGSGLAAVTRFNDSDNDMFVFFQGEDNWIYCARRGPTAIAGQIIGDDKVRIIFDEARTREVEVTMTISVFFMPLRRMPCFVNVYALPLAGSQSLVLAASAEYHRCFSAKLHMANKEHVEGYEHSYHLRRNNPFPALSSTLKVQLFLEIFAEPLSRSGFATMAIFHPEDETMLMALGLLTPPYAQEMRHVHPSVMDGHYTHWKCLHPICESWCEIPRWFISQDTFVYPGLHRRERSSAMVLLA</sequence>
<organism evidence="1 2">
    <name type="scientific">Ophiocordyceps camponoti-rufipedis</name>
    <dbReference type="NCBI Taxonomy" id="2004952"/>
    <lineage>
        <taxon>Eukaryota</taxon>
        <taxon>Fungi</taxon>
        <taxon>Dikarya</taxon>
        <taxon>Ascomycota</taxon>
        <taxon>Pezizomycotina</taxon>
        <taxon>Sordariomycetes</taxon>
        <taxon>Hypocreomycetidae</taxon>
        <taxon>Hypocreales</taxon>
        <taxon>Ophiocordycipitaceae</taxon>
        <taxon>Ophiocordyceps</taxon>
    </lineage>
</organism>
<protein>
    <submittedName>
        <fullName evidence="1">Uncharacterized protein</fullName>
    </submittedName>
</protein>
<dbReference type="AlphaFoldDB" id="A0A2C5ZJK5"/>
<reference evidence="1 2" key="1">
    <citation type="submission" date="2017-06" db="EMBL/GenBank/DDBJ databases">
        <title>Ant-infecting Ophiocordyceps genomes reveal a high diversity of potential behavioral manipulation genes and a possible major role for enterotoxins.</title>
        <authorList>
            <person name="De Bekker C."/>
            <person name="Evans H.C."/>
            <person name="Brachmann A."/>
            <person name="Hughes D.P."/>
        </authorList>
    </citation>
    <scope>NUCLEOTIDE SEQUENCE [LARGE SCALE GENOMIC DNA]</scope>
    <source>
        <strain evidence="1 2">Map16</strain>
    </source>
</reference>